<dbReference type="EMBL" id="OV170223">
    <property type="protein sequence ID" value="CAH0723317.1"/>
    <property type="molecule type" value="Genomic_DNA"/>
</dbReference>
<dbReference type="OrthoDB" id="430364at2759"/>
<name>A0A8J9V150_9NEOP</name>
<proteinExistence type="predicted"/>
<feature type="non-terminal residue" evidence="2">
    <location>
        <position position="246"/>
    </location>
</feature>
<reference evidence="2" key="1">
    <citation type="submission" date="2021-12" db="EMBL/GenBank/DDBJ databases">
        <authorList>
            <person name="Martin H S."/>
        </authorList>
    </citation>
    <scope>NUCLEOTIDE SEQUENCE</scope>
</reference>
<organism evidence="2 3">
    <name type="scientific">Brenthis ino</name>
    <name type="common">lesser marbled fritillary</name>
    <dbReference type="NCBI Taxonomy" id="405034"/>
    <lineage>
        <taxon>Eukaryota</taxon>
        <taxon>Metazoa</taxon>
        <taxon>Ecdysozoa</taxon>
        <taxon>Arthropoda</taxon>
        <taxon>Hexapoda</taxon>
        <taxon>Insecta</taxon>
        <taxon>Pterygota</taxon>
        <taxon>Neoptera</taxon>
        <taxon>Endopterygota</taxon>
        <taxon>Lepidoptera</taxon>
        <taxon>Glossata</taxon>
        <taxon>Ditrysia</taxon>
        <taxon>Papilionoidea</taxon>
        <taxon>Nymphalidae</taxon>
        <taxon>Heliconiinae</taxon>
        <taxon>Argynnini</taxon>
        <taxon>Brenthis</taxon>
    </lineage>
</organism>
<dbReference type="Proteomes" id="UP000838878">
    <property type="component" value="Chromosome 3"/>
</dbReference>
<dbReference type="AlphaFoldDB" id="A0A8J9V150"/>
<keyword evidence="3" id="KW-1185">Reference proteome</keyword>
<evidence type="ECO:0000256" key="1">
    <source>
        <dbReference type="SAM" id="MobiDB-lite"/>
    </source>
</evidence>
<gene>
    <name evidence="2" type="ORF">BINO364_LOCUS9163</name>
</gene>
<feature type="region of interest" description="Disordered" evidence="1">
    <location>
        <begin position="1"/>
        <end position="34"/>
    </location>
</feature>
<evidence type="ECO:0000313" key="3">
    <source>
        <dbReference type="Proteomes" id="UP000838878"/>
    </source>
</evidence>
<protein>
    <submittedName>
        <fullName evidence="2">Uncharacterized protein</fullName>
    </submittedName>
</protein>
<evidence type="ECO:0000313" key="2">
    <source>
        <dbReference type="EMBL" id="CAH0723317.1"/>
    </source>
</evidence>
<sequence>MISEFENLSLGGSNTASNHADPFNHTELTPEQQKTLIDIRRRKTELLLEIQSITPRALERDKKSFTDIRKPIDSLGPFIQNTAERTDVSRQCSVYYDRKRDVAKDNLLRIVVTVPNSVAPAPLFSRVRSLEGSVWRAMCLHVRLLCGALCWPVLMRCARAARTYDDDYDQAVPVAAEEERRGSVSNWFSSLRRGGRRKREDNGVPAGYGSLGRRKDGGQSRGKTRSAWDLTTATRLVCIINNFTIC</sequence>
<feature type="region of interest" description="Disordered" evidence="1">
    <location>
        <begin position="195"/>
        <end position="224"/>
    </location>
</feature>
<accession>A0A8J9V150</accession>